<organism evidence="2">
    <name type="scientific">Leucothrix mucor</name>
    <dbReference type="NCBI Taxonomy" id="45248"/>
    <lineage>
        <taxon>Bacteria</taxon>
        <taxon>Pseudomonadati</taxon>
        <taxon>Pseudomonadota</taxon>
        <taxon>Gammaproteobacteria</taxon>
        <taxon>Thiotrichales</taxon>
        <taxon>Thiotrichaceae</taxon>
        <taxon>Leucothrix</taxon>
    </lineage>
</organism>
<evidence type="ECO:0000313" key="2">
    <source>
        <dbReference type="EMBL" id="HFC91485.1"/>
    </source>
</evidence>
<keyword evidence="1" id="KW-0732">Signal</keyword>
<proteinExistence type="predicted"/>
<accession>A0A7V2SXZ2</accession>
<evidence type="ECO:0008006" key="3">
    <source>
        <dbReference type="Google" id="ProtNLM"/>
    </source>
</evidence>
<gene>
    <name evidence="2" type="ORF">ENJ51_01585</name>
</gene>
<protein>
    <recommendedName>
        <fullName evidence="3">Lipoprotein</fullName>
    </recommendedName>
</protein>
<dbReference type="Proteomes" id="UP000885750">
    <property type="component" value="Unassembled WGS sequence"/>
</dbReference>
<comment type="caution">
    <text evidence="2">The sequence shown here is derived from an EMBL/GenBank/DDBJ whole genome shotgun (WGS) entry which is preliminary data.</text>
</comment>
<dbReference type="AlphaFoldDB" id="A0A7V2SXZ2"/>
<dbReference type="PROSITE" id="PS51257">
    <property type="entry name" value="PROKAR_LIPOPROTEIN"/>
    <property type="match status" value="1"/>
</dbReference>
<reference evidence="2" key="1">
    <citation type="journal article" date="2020" name="mSystems">
        <title>Genome- and Community-Level Interaction Insights into Carbon Utilization and Element Cycling Functions of Hydrothermarchaeota in Hydrothermal Sediment.</title>
        <authorList>
            <person name="Zhou Z."/>
            <person name="Liu Y."/>
            <person name="Xu W."/>
            <person name="Pan J."/>
            <person name="Luo Z.H."/>
            <person name="Li M."/>
        </authorList>
    </citation>
    <scope>NUCLEOTIDE SEQUENCE [LARGE SCALE GENOMIC DNA]</scope>
    <source>
        <strain evidence="2">HyVt-493</strain>
    </source>
</reference>
<feature type="chain" id="PRO_5031331330" description="Lipoprotein" evidence="1">
    <location>
        <begin position="45"/>
        <end position="160"/>
    </location>
</feature>
<evidence type="ECO:0000256" key="1">
    <source>
        <dbReference type="SAM" id="SignalP"/>
    </source>
</evidence>
<feature type="signal peptide" evidence="1">
    <location>
        <begin position="1"/>
        <end position="44"/>
    </location>
</feature>
<sequence>MHKILLLSSLCLLTACSGDNLDTPIKTCKSVVFVLLGAQVPANAQETQQQTDETQTVTLNFQLSDEKKNIKAICTYKKAAVGEDSGVELFGQFERVPSKMTINGQAVPQRALFDAINQATVNVGRQVAKDVNKKGLEMLNNAKDASKGVASEVNDFIQKQ</sequence>
<dbReference type="EMBL" id="DRMS01000056">
    <property type="protein sequence ID" value="HFC91485.1"/>
    <property type="molecule type" value="Genomic_DNA"/>
</dbReference>
<name>A0A7V2SXZ2_LEUMU</name>